<dbReference type="HOGENOM" id="CLU_1934899_0_0_0"/>
<evidence type="ECO:0000313" key="2">
    <source>
        <dbReference type="Proteomes" id="UP000027982"/>
    </source>
</evidence>
<proteinExistence type="predicted"/>
<reference evidence="1 2" key="1">
    <citation type="journal article" date="2014" name="PLoS ONE">
        <title>The first complete genome sequence of the class fimbriimonadia in the phylum armatimonadetes.</title>
        <authorList>
            <person name="Hu Z.Y."/>
            <person name="Wang Y.Z."/>
            <person name="Im W.T."/>
            <person name="Wang S.Y."/>
            <person name="Zhao G.P."/>
            <person name="Zheng H.J."/>
            <person name="Quan Z.X."/>
        </authorList>
    </citation>
    <scope>NUCLEOTIDE SEQUENCE [LARGE SCALE GENOMIC DNA]</scope>
    <source>
        <strain evidence="1">Gsoil 348</strain>
    </source>
</reference>
<name>A0A068NIV4_FIMGI</name>
<accession>A0A068NIV4</accession>
<evidence type="ECO:0000313" key="1">
    <source>
        <dbReference type="EMBL" id="AIE83518.1"/>
    </source>
</evidence>
<gene>
    <name evidence="1" type="ORF">OP10G_0150</name>
</gene>
<dbReference type="AlphaFoldDB" id="A0A068NIV4"/>
<sequence length="130" mass="15243">MEEWFAIRFYDNRRGWLDFTLPCSRYTPDECETWATHLETVEGLQVLEPKVILLDEREWTPEMERVWNWMCGGDVAAVTLHWLRNPEIRPAIVEAMREEAMALEGADFDRATITTVMDWLALPLRDVDAA</sequence>
<protein>
    <submittedName>
        <fullName evidence="1">Uncharacterized protein</fullName>
    </submittedName>
</protein>
<organism evidence="1 2">
    <name type="scientific">Fimbriimonas ginsengisoli Gsoil 348</name>
    <dbReference type="NCBI Taxonomy" id="661478"/>
    <lineage>
        <taxon>Bacteria</taxon>
        <taxon>Bacillati</taxon>
        <taxon>Armatimonadota</taxon>
        <taxon>Fimbriimonadia</taxon>
        <taxon>Fimbriimonadales</taxon>
        <taxon>Fimbriimonadaceae</taxon>
        <taxon>Fimbriimonas</taxon>
    </lineage>
</organism>
<dbReference type="KEGG" id="fgi:OP10G_0150"/>
<dbReference type="Proteomes" id="UP000027982">
    <property type="component" value="Chromosome"/>
</dbReference>
<dbReference type="EMBL" id="CP007139">
    <property type="protein sequence ID" value="AIE83518.1"/>
    <property type="molecule type" value="Genomic_DNA"/>
</dbReference>
<keyword evidence="2" id="KW-1185">Reference proteome</keyword>